<sequence length="283" mass="31883">MVGSVSVNKEAGRVPFKDREVAEATARSLEKAACLRSLGFCDIDARLHDIAAAYRGTCDWLFSTTQFQKWRDRADLPDHNGVLWIKGKPGAGKSTLMKYALRHCKVFANHLIVADTPHFFNTRGEILEKTPLGMLRSIVYQLLEKDNTLYERFRSLYKKQRMYKEGEWPKPLLLINVLDEYDERDVRDIVDFLKSLSIDTVQTGITLRIYLSSRHYPNGGHFGNALQAASYRGNSEIVQQLLEYGADVNAQGGEYGNALQATSTGGHAEIVRQLLERGADVNV</sequence>
<protein>
    <recommendedName>
        <fullName evidence="3">Nephrocystin 3-like N-terminal domain-containing protein</fullName>
    </recommendedName>
</protein>
<keyword evidence="2" id="KW-0040">ANK repeat</keyword>
<dbReference type="SUPFAM" id="SSF48403">
    <property type="entry name" value="Ankyrin repeat"/>
    <property type="match status" value="1"/>
</dbReference>
<name>A0AAN6X6V8_9PEZI</name>
<evidence type="ECO:0000259" key="3">
    <source>
        <dbReference type="Pfam" id="PF24883"/>
    </source>
</evidence>
<comment type="caution">
    <text evidence="4">The sequence shown here is derived from an EMBL/GenBank/DDBJ whole genome shotgun (WGS) entry which is preliminary data.</text>
</comment>
<dbReference type="Pfam" id="PF12796">
    <property type="entry name" value="Ank_2"/>
    <property type="match status" value="1"/>
</dbReference>
<dbReference type="EMBL" id="MU864096">
    <property type="protein sequence ID" value="KAK4194116.1"/>
    <property type="molecule type" value="Genomic_DNA"/>
</dbReference>
<dbReference type="Gene3D" id="3.40.50.300">
    <property type="entry name" value="P-loop containing nucleotide triphosphate hydrolases"/>
    <property type="match status" value="1"/>
</dbReference>
<dbReference type="Proteomes" id="UP001303160">
    <property type="component" value="Unassembled WGS sequence"/>
</dbReference>
<proteinExistence type="predicted"/>
<dbReference type="InterPro" id="IPR036770">
    <property type="entry name" value="Ankyrin_rpt-contain_sf"/>
</dbReference>
<dbReference type="AlphaFoldDB" id="A0AAN6X6V8"/>
<dbReference type="PANTHER" id="PTHR10039:SF5">
    <property type="entry name" value="NACHT DOMAIN-CONTAINING PROTEIN"/>
    <property type="match status" value="1"/>
</dbReference>
<dbReference type="InterPro" id="IPR027417">
    <property type="entry name" value="P-loop_NTPase"/>
</dbReference>
<evidence type="ECO:0000313" key="5">
    <source>
        <dbReference type="Proteomes" id="UP001303160"/>
    </source>
</evidence>
<dbReference type="Pfam" id="PF24883">
    <property type="entry name" value="NPHP3_N"/>
    <property type="match status" value="1"/>
</dbReference>
<feature type="repeat" description="ANK" evidence="2">
    <location>
        <begin position="221"/>
        <end position="253"/>
    </location>
</feature>
<keyword evidence="1" id="KW-0677">Repeat</keyword>
<keyword evidence="5" id="KW-1185">Reference proteome</keyword>
<reference evidence="4" key="1">
    <citation type="journal article" date="2023" name="Mol. Phylogenet. Evol.">
        <title>Genome-scale phylogeny and comparative genomics of the fungal order Sordariales.</title>
        <authorList>
            <person name="Hensen N."/>
            <person name="Bonometti L."/>
            <person name="Westerberg I."/>
            <person name="Brannstrom I.O."/>
            <person name="Guillou S."/>
            <person name="Cros-Aarteil S."/>
            <person name="Calhoun S."/>
            <person name="Haridas S."/>
            <person name="Kuo A."/>
            <person name="Mondo S."/>
            <person name="Pangilinan J."/>
            <person name="Riley R."/>
            <person name="LaButti K."/>
            <person name="Andreopoulos B."/>
            <person name="Lipzen A."/>
            <person name="Chen C."/>
            <person name="Yan M."/>
            <person name="Daum C."/>
            <person name="Ng V."/>
            <person name="Clum A."/>
            <person name="Steindorff A."/>
            <person name="Ohm R.A."/>
            <person name="Martin F."/>
            <person name="Silar P."/>
            <person name="Natvig D.O."/>
            <person name="Lalanne C."/>
            <person name="Gautier V."/>
            <person name="Ament-Velasquez S.L."/>
            <person name="Kruys A."/>
            <person name="Hutchinson M.I."/>
            <person name="Powell A.J."/>
            <person name="Barry K."/>
            <person name="Miller A.N."/>
            <person name="Grigoriev I.V."/>
            <person name="Debuchy R."/>
            <person name="Gladieux P."/>
            <person name="Hiltunen Thoren M."/>
            <person name="Johannesson H."/>
        </authorList>
    </citation>
    <scope>NUCLEOTIDE SEQUENCE</scope>
    <source>
        <strain evidence="4">CBS 315.58</strain>
    </source>
</reference>
<dbReference type="InterPro" id="IPR002110">
    <property type="entry name" value="Ankyrin_rpt"/>
</dbReference>
<dbReference type="PROSITE" id="PS50297">
    <property type="entry name" value="ANK_REP_REGION"/>
    <property type="match status" value="2"/>
</dbReference>
<reference evidence="4" key="2">
    <citation type="submission" date="2023-05" db="EMBL/GenBank/DDBJ databases">
        <authorList>
            <consortium name="Lawrence Berkeley National Laboratory"/>
            <person name="Steindorff A."/>
            <person name="Hensen N."/>
            <person name="Bonometti L."/>
            <person name="Westerberg I."/>
            <person name="Brannstrom I.O."/>
            <person name="Guillou S."/>
            <person name="Cros-Aarteil S."/>
            <person name="Calhoun S."/>
            <person name="Haridas S."/>
            <person name="Kuo A."/>
            <person name="Mondo S."/>
            <person name="Pangilinan J."/>
            <person name="Riley R."/>
            <person name="Labutti K."/>
            <person name="Andreopoulos B."/>
            <person name="Lipzen A."/>
            <person name="Chen C."/>
            <person name="Yanf M."/>
            <person name="Daum C."/>
            <person name="Ng V."/>
            <person name="Clum A."/>
            <person name="Ohm R."/>
            <person name="Martin F."/>
            <person name="Silar P."/>
            <person name="Natvig D."/>
            <person name="Lalanne C."/>
            <person name="Gautier V."/>
            <person name="Ament-Velasquez S.L."/>
            <person name="Kruys A."/>
            <person name="Hutchinson M.I."/>
            <person name="Powell A.J."/>
            <person name="Barry K."/>
            <person name="Miller A.N."/>
            <person name="Grigoriev I.V."/>
            <person name="Debuchy R."/>
            <person name="Gladieux P."/>
            <person name="Thoren M.H."/>
            <person name="Johannesson H."/>
        </authorList>
    </citation>
    <scope>NUCLEOTIDE SEQUENCE</scope>
    <source>
        <strain evidence="4">CBS 315.58</strain>
    </source>
</reference>
<organism evidence="4 5">
    <name type="scientific">Triangularia verruculosa</name>
    <dbReference type="NCBI Taxonomy" id="2587418"/>
    <lineage>
        <taxon>Eukaryota</taxon>
        <taxon>Fungi</taxon>
        <taxon>Dikarya</taxon>
        <taxon>Ascomycota</taxon>
        <taxon>Pezizomycotina</taxon>
        <taxon>Sordariomycetes</taxon>
        <taxon>Sordariomycetidae</taxon>
        <taxon>Sordariales</taxon>
        <taxon>Podosporaceae</taxon>
        <taxon>Triangularia</taxon>
    </lineage>
</organism>
<evidence type="ECO:0000256" key="1">
    <source>
        <dbReference type="ARBA" id="ARBA00022737"/>
    </source>
</evidence>
<dbReference type="PROSITE" id="PS50088">
    <property type="entry name" value="ANK_REPEAT"/>
    <property type="match status" value="2"/>
</dbReference>
<gene>
    <name evidence="4" type="ORF">QBC40DRAFT_270361</name>
</gene>
<evidence type="ECO:0000313" key="4">
    <source>
        <dbReference type="EMBL" id="KAK4194116.1"/>
    </source>
</evidence>
<evidence type="ECO:0000256" key="2">
    <source>
        <dbReference type="PROSITE-ProRule" id="PRU00023"/>
    </source>
</evidence>
<feature type="domain" description="Nephrocystin 3-like N-terminal" evidence="3">
    <location>
        <begin position="56"/>
        <end position="214"/>
    </location>
</feature>
<feature type="repeat" description="ANK" evidence="2">
    <location>
        <begin position="254"/>
        <end position="283"/>
    </location>
</feature>
<dbReference type="PANTHER" id="PTHR10039">
    <property type="entry name" value="AMELOGENIN"/>
    <property type="match status" value="1"/>
</dbReference>
<dbReference type="SUPFAM" id="SSF52540">
    <property type="entry name" value="P-loop containing nucleoside triphosphate hydrolases"/>
    <property type="match status" value="1"/>
</dbReference>
<dbReference type="Gene3D" id="1.25.40.20">
    <property type="entry name" value="Ankyrin repeat-containing domain"/>
    <property type="match status" value="1"/>
</dbReference>
<accession>A0AAN6X6V8</accession>
<dbReference type="SMART" id="SM00248">
    <property type="entry name" value="ANK"/>
    <property type="match status" value="2"/>
</dbReference>
<dbReference type="InterPro" id="IPR056884">
    <property type="entry name" value="NPHP3-like_N"/>
</dbReference>